<evidence type="ECO:0000256" key="8">
    <source>
        <dbReference type="PIRSR" id="PIRSR601952-2"/>
    </source>
</evidence>
<feature type="binding site" evidence="8">
    <location>
        <position position="42"/>
    </location>
    <ligand>
        <name>Mg(2+)</name>
        <dbReference type="ChEBI" id="CHEBI:18420"/>
    </ligand>
</feature>
<organism evidence="11 12">
    <name type="scientific">Alteromonas pelagimontana</name>
    <dbReference type="NCBI Taxonomy" id="1858656"/>
    <lineage>
        <taxon>Bacteria</taxon>
        <taxon>Pseudomonadati</taxon>
        <taxon>Pseudomonadota</taxon>
        <taxon>Gammaproteobacteria</taxon>
        <taxon>Alteromonadales</taxon>
        <taxon>Alteromonadaceae</taxon>
        <taxon>Alteromonas/Salinimonas group</taxon>
        <taxon>Alteromonas</taxon>
    </lineage>
</organism>
<feature type="binding site" evidence="8">
    <location>
        <position position="311"/>
    </location>
    <ligand>
        <name>Zn(2+)</name>
        <dbReference type="ChEBI" id="CHEBI:29105"/>
        <label>2</label>
    </ligand>
</feature>
<feature type="binding site" evidence="8">
    <location>
        <position position="144"/>
    </location>
    <ligand>
        <name>Mg(2+)</name>
        <dbReference type="ChEBI" id="CHEBI:18420"/>
    </ligand>
</feature>
<feature type="signal peptide" evidence="10">
    <location>
        <begin position="1"/>
        <end position="20"/>
    </location>
</feature>
<dbReference type="GO" id="GO:0004035">
    <property type="term" value="F:alkaline phosphatase activity"/>
    <property type="evidence" value="ECO:0007669"/>
    <property type="project" value="TreeGrafter"/>
</dbReference>
<dbReference type="Pfam" id="PF00245">
    <property type="entry name" value="Alk_phosphatase"/>
    <property type="match status" value="1"/>
</dbReference>
<name>A0A6M4MHP5_9ALTE</name>
<feature type="binding site" evidence="8">
    <location>
        <position position="273"/>
    </location>
    <ligand>
        <name>Zn(2+)</name>
        <dbReference type="ChEBI" id="CHEBI:29105"/>
        <label>2</label>
    </ligand>
</feature>
<dbReference type="SMART" id="SM00098">
    <property type="entry name" value="alkPPc"/>
    <property type="match status" value="1"/>
</dbReference>
<evidence type="ECO:0000256" key="1">
    <source>
        <dbReference type="ARBA" id="ARBA00005984"/>
    </source>
</evidence>
<evidence type="ECO:0000313" key="12">
    <source>
        <dbReference type="Proteomes" id="UP000219285"/>
    </source>
</evidence>
<feature type="chain" id="PRO_5028947930" evidence="10">
    <location>
        <begin position="21"/>
        <end position="444"/>
    </location>
</feature>
<proteinExistence type="inferred from homology"/>
<dbReference type="GO" id="GO:0046872">
    <property type="term" value="F:metal ion binding"/>
    <property type="evidence" value="ECO:0007669"/>
    <property type="project" value="UniProtKB-KW"/>
</dbReference>
<dbReference type="InterPro" id="IPR001952">
    <property type="entry name" value="Alkaline_phosphatase"/>
</dbReference>
<dbReference type="Gene3D" id="1.10.60.40">
    <property type="match status" value="1"/>
</dbReference>
<dbReference type="PROSITE" id="PS00123">
    <property type="entry name" value="ALKALINE_PHOSPHATASE"/>
    <property type="match status" value="1"/>
</dbReference>
<dbReference type="InterPro" id="IPR017850">
    <property type="entry name" value="Alkaline_phosphatase_core_sf"/>
</dbReference>
<evidence type="ECO:0000256" key="7">
    <source>
        <dbReference type="PIRSR" id="PIRSR601952-1"/>
    </source>
</evidence>
<dbReference type="PANTHER" id="PTHR11596:SF5">
    <property type="entry name" value="ALKALINE PHOSPHATASE"/>
    <property type="match status" value="1"/>
</dbReference>
<dbReference type="PRINTS" id="PR00113">
    <property type="entry name" value="ALKPHPHTASE"/>
</dbReference>
<evidence type="ECO:0000313" key="11">
    <source>
        <dbReference type="EMBL" id="QJR81696.1"/>
    </source>
</evidence>
<reference evidence="11 12" key="2">
    <citation type="submission" date="2020-04" db="EMBL/GenBank/DDBJ databases">
        <title>Complete genome sequence of Alteromonas pelagimontana 5.12T.</title>
        <authorList>
            <person name="Sinha R.K."/>
            <person name="Krishnan K.P."/>
            <person name="Kurian J.P."/>
        </authorList>
    </citation>
    <scope>NUCLEOTIDE SEQUENCE [LARGE SCALE GENOMIC DNA]</scope>
    <source>
        <strain evidence="11 12">5.12</strain>
    </source>
</reference>
<keyword evidence="6 8" id="KW-0460">Magnesium</keyword>
<evidence type="ECO:0000256" key="9">
    <source>
        <dbReference type="RuleBase" id="RU003946"/>
    </source>
</evidence>
<accession>A0A6M4MHP5</accession>
<sequence>MKRFLLLLFLAVANCSSAMAKPQQNTEEARQFPRNIIMVIADGMGPAYTTAYRNFSDDPNTDMVEPVIFDDIFVGNASTYPASESGYVTDSAAAATALATGIKTYNGAIGVDVNKQPVESVLQRAKTLGLRTGLAVTSQINHATPAAYIAHNESRQNYPQIADSFFDSRVDNQLIADVMLGGGTRYFNREDRDVTAEFINAGYEFAEQYDDLLKIDEGSNVLGLFAEVGLPPALDDPKDDRLAFLTKHAIRFLENPNGFFLLVEASQVDWAGHSNDIASVVAEMDDLAQTLDYLQSYVAAHPDTLVILTADHNTGGLTIGADGEYHWDPAPLHRISASVTAISKDLVKAADVESYVSDKLGFTLNAQETAQLEQVKLLSVEEVEKVLKYIIDKRTNTGWTTTGHTGTDVEVFAFGKQSQLFTGQIDNTDIAKHIFDLLDRRTSS</sequence>
<comment type="cofactor">
    <cofactor evidence="8">
        <name>Mg(2+)</name>
        <dbReference type="ChEBI" id="CHEBI:18420"/>
    </cofactor>
    <text evidence="8">Binds 1 Mg(2+) ion.</text>
</comment>
<dbReference type="Proteomes" id="UP000219285">
    <property type="component" value="Chromosome"/>
</dbReference>
<feature type="binding site" evidence="8">
    <location>
        <position position="142"/>
    </location>
    <ligand>
        <name>Mg(2+)</name>
        <dbReference type="ChEBI" id="CHEBI:18420"/>
    </ligand>
</feature>
<feature type="binding site" evidence="8">
    <location>
        <position position="312"/>
    </location>
    <ligand>
        <name>Zn(2+)</name>
        <dbReference type="ChEBI" id="CHEBI:29105"/>
        <label>2</label>
    </ligand>
</feature>
<evidence type="ECO:0000256" key="3">
    <source>
        <dbReference type="ARBA" id="ARBA00022723"/>
    </source>
</evidence>
<comment type="similarity">
    <text evidence="1 9">Belongs to the alkaline phosphatase family.</text>
</comment>
<dbReference type="OrthoDB" id="9794455at2"/>
<evidence type="ECO:0000256" key="5">
    <source>
        <dbReference type="ARBA" id="ARBA00022833"/>
    </source>
</evidence>
<dbReference type="InterPro" id="IPR018299">
    <property type="entry name" value="Alkaline_phosphatase_AS"/>
</dbReference>
<evidence type="ECO:0000256" key="6">
    <source>
        <dbReference type="ARBA" id="ARBA00022842"/>
    </source>
</evidence>
<dbReference type="EMBL" id="CP052766">
    <property type="protein sequence ID" value="QJR81696.1"/>
    <property type="molecule type" value="Genomic_DNA"/>
</dbReference>
<dbReference type="KEGG" id="apel:CA267_013450"/>
<evidence type="ECO:0000256" key="2">
    <source>
        <dbReference type="ARBA" id="ARBA00022553"/>
    </source>
</evidence>
<evidence type="ECO:0000256" key="10">
    <source>
        <dbReference type="SAM" id="SignalP"/>
    </source>
</evidence>
<evidence type="ECO:0000256" key="4">
    <source>
        <dbReference type="ARBA" id="ARBA00022801"/>
    </source>
</evidence>
<keyword evidence="5 8" id="KW-0862">Zinc</keyword>
<feature type="binding site" evidence="8">
    <location>
        <position position="269"/>
    </location>
    <ligand>
        <name>Zn(2+)</name>
        <dbReference type="ChEBI" id="CHEBI:29105"/>
        <label>2</label>
    </ligand>
</feature>
<keyword evidence="2" id="KW-0597">Phosphoprotein</keyword>
<dbReference type="Gene3D" id="3.40.720.10">
    <property type="entry name" value="Alkaline Phosphatase, subunit A"/>
    <property type="match status" value="1"/>
</dbReference>
<keyword evidence="3 8" id="KW-0479">Metal-binding</keyword>
<keyword evidence="12" id="KW-1185">Reference proteome</keyword>
<dbReference type="CDD" id="cd16012">
    <property type="entry name" value="ALP"/>
    <property type="match status" value="1"/>
</dbReference>
<dbReference type="PANTHER" id="PTHR11596">
    <property type="entry name" value="ALKALINE PHOSPHATASE"/>
    <property type="match status" value="1"/>
</dbReference>
<feature type="binding site" evidence="8">
    <location>
        <position position="42"/>
    </location>
    <ligand>
        <name>Zn(2+)</name>
        <dbReference type="ChEBI" id="CHEBI:29105"/>
        <label>2</label>
    </ligand>
</feature>
<feature type="binding site" evidence="8">
    <location>
        <position position="404"/>
    </location>
    <ligand>
        <name>Zn(2+)</name>
        <dbReference type="ChEBI" id="CHEBI:29105"/>
        <label>2</label>
    </ligand>
</feature>
<reference evidence="12" key="1">
    <citation type="submission" date="2014-12" db="EMBL/GenBank/DDBJ databases">
        <title>Complete genome sequence of a multi-drug resistant Klebsiella pneumoniae.</title>
        <authorList>
            <person name="Hua X."/>
            <person name="Chen Q."/>
            <person name="Li X."/>
            <person name="Feng Y."/>
            <person name="Ruan Z."/>
            <person name="Yu Y."/>
        </authorList>
    </citation>
    <scope>NUCLEOTIDE SEQUENCE [LARGE SCALE GENOMIC DNA]</scope>
    <source>
        <strain evidence="12">5.12</strain>
    </source>
</reference>
<feature type="binding site" evidence="8">
    <location>
        <position position="264"/>
    </location>
    <ligand>
        <name>Mg(2+)</name>
        <dbReference type="ChEBI" id="CHEBI:18420"/>
    </ligand>
</feature>
<comment type="cofactor">
    <cofactor evidence="8">
        <name>Zn(2+)</name>
        <dbReference type="ChEBI" id="CHEBI:29105"/>
    </cofactor>
    <text evidence="8">Binds 2 Zn(2+) ions.</text>
</comment>
<gene>
    <name evidence="11" type="ORF">CA267_013450</name>
</gene>
<keyword evidence="4" id="KW-0378">Hydrolase</keyword>
<dbReference type="AlphaFoldDB" id="A0A6M4MHP5"/>
<dbReference type="SUPFAM" id="SSF53649">
    <property type="entry name" value="Alkaline phosphatase-like"/>
    <property type="match status" value="1"/>
</dbReference>
<protein>
    <submittedName>
        <fullName evidence="11">Alkaline phosphatase</fullName>
    </submittedName>
</protein>
<keyword evidence="10" id="KW-0732">Signal</keyword>
<feature type="active site" description="Phosphoserine intermediate" evidence="7">
    <location>
        <position position="91"/>
    </location>
</feature>